<reference evidence="2 3" key="1">
    <citation type="submission" date="2016-11" db="EMBL/GenBank/DDBJ databases">
        <authorList>
            <person name="Jaros S."/>
            <person name="Januszkiewicz K."/>
            <person name="Wedrychowicz H."/>
        </authorList>
    </citation>
    <scope>NUCLEOTIDE SEQUENCE [LARGE SCALE GENOMIC DNA]</scope>
    <source>
        <strain evidence="2 3">DSM 3090</strain>
    </source>
</reference>
<dbReference type="STRING" id="1121331.SAMN02745248_00625"/>
<evidence type="ECO:0000313" key="3">
    <source>
        <dbReference type="Proteomes" id="UP000183952"/>
    </source>
</evidence>
<dbReference type="InterPro" id="IPR014195">
    <property type="entry name" value="Spore_III_AG"/>
</dbReference>
<name>A0A1M6L561_9CLOT</name>
<keyword evidence="1" id="KW-1133">Transmembrane helix</keyword>
<dbReference type="OrthoDB" id="1634070at2"/>
<keyword evidence="1" id="KW-0812">Transmembrane</keyword>
<protein>
    <submittedName>
        <fullName evidence="2">Stage III sporulation protein AG</fullName>
    </submittedName>
</protein>
<dbReference type="EMBL" id="FRAD01000005">
    <property type="protein sequence ID" value="SHJ66310.1"/>
    <property type="molecule type" value="Genomic_DNA"/>
</dbReference>
<evidence type="ECO:0000313" key="2">
    <source>
        <dbReference type="EMBL" id="SHJ66310.1"/>
    </source>
</evidence>
<dbReference type="NCBIfam" id="TIGR02830">
    <property type="entry name" value="spore_III_AG"/>
    <property type="match status" value="1"/>
</dbReference>
<organism evidence="2 3">
    <name type="scientific">Hathewaya proteolytica DSM 3090</name>
    <dbReference type="NCBI Taxonomy" id="1121331"/>
    <lineage>
        <taxon>Bacteria</taxon>
        <taxon>Bacillati</taxon>
        <taxon>Bacillota</taxon>
        <taxon>Clostridia</taxon>
        <taxon>Eubacteriales</taxon>
        <taxon>Clostridiaceae</taxon>
        <taxon>Hathewaya</taxon>
    </lineage>
</organism>
<keyword evidence="1" id="KW-0472">Membrane</keyword>
<gene>
    <name evidence="2" type="ORF">SAMN02745248_00625</name>
</gene>
<dbReference type="AlphaFoldDB" id="A0A1M6L561"/>
<evidence type="ECO:0000256" key="1">
    <source>
        <dbReference type="SAM" id="Phobius"/>
    </source>
</evidence>
<keyword evidence="3" id="KW-1185">Reference proteome</keyword>
<dbReference type="Proteomes" id="UP000183952">
    <property type="component" value="Unassembled WGS sequence"/>
</dbReference>
<accession>A0A1M6L561</accession>
<dbReference type="RefSeq" id="WP_072902230.1">
    <property type="nucleotide sequence ID" value="NZ_FRAD01000005.1"/>
</dbReference>
<feature type="transmembrane region" description="Helical" evidence="1">
    <location>
        <begin position="33"/>
        <end position="53"/>
    </location>
</feature>
<sequence length="222" mass="24470">MDSFFDNLIKSLKKCFSSKENTDEPSKAKKYNIGNVLILVLLGAVLIMTANVFSKKSALTNGSNSNNGVNIKGTDIKEKTMEKNSEGIDRMNRYGDELNKKLTEILSSINGVGKVKSMIYFQGGEEYIPAVNENNSISTTEEADTNGGKRKINQNNDGKTIVTFSEDNNTKPLITHTKAPKIVGLCIVAEGAEDKITELRIMEAVINLFDIPESKVHVYPMK</sequence>
<proteinExistence type="predicted"/>